<dbReference type="GO" id="GO:0004518">
    <property type="term" value="F:nuclease activity"/>
    <property type="evidence" value="ECO:0007669"/>
    <property type="project" value="InterPro"/>
</dbReference>
<dbReference type="InterPro" id="IPR016071">
    <property type="entry name" value="Staphylococal_nuclease_OB-fold"/>
</dbReference>
<evidence type="ECO:0000259" key="1">
    <source>
        <dbReference type="PROSITE" id="PS50830"/>
    </source>
</evidence>
<feature type="domain" description="TNase-like" evidence="1">
    <location>
        <begin position="54"/>
        <end position="186"/>
    </location>
</feature>
<dbReference type="InterPro" id="IPR002071">
    <property type="entry name" value="Thermonucl_AS"/>
</dbReference>
<sequence>MRARGSGRTGRFLRGVIPLAALLVLALVVAAASGRIDLDALRDPSSWLAPAAADEAQATVVRVVDGDTLIADVDGERTRVRLLNIDAPELHHGTQAQECLGPEATAFLARRLPEGTTVTLAFDREREDRYGRTLAGVYEGDSLVNAEVAEAGLALPVLFEPNDRFYAAVVDASDDAERAGRGLFDPASGCGG</sequence>
<gene>
    <name evidence="2" type="ORF">FM110_09685</name>
</gene>
<accession>A0A1X6X5C6</accession>
<proteinExistence type="predicted"/>
<dbReference type="Proteomes" id="UP000195981">
    <property type="component" value="Unassembled WGS sequence"/>
</dbReference>
<dbReference type="PROSITE" id="PS50830">
    <property type="entry name" value="TNASE_3"/>
    <property type="match status" value="1"/>
</dbReference>
<dbReference type="RefSeq" id="WP_234992191.1">
    <property type="nucleotide sequence ID" value="NZ_FWFG01000083.1"/>
</dbReference>
<dbReference type="SUPFAM" id="SSF50199">
    <property type="entry name" value="Staphylococcal nuclease"/>
    <property type="match status" value="1"/>
</dbReference>
<reference evidence="2 3" key="1">
    <citation type="submission" date="2017-02" db="EMBL/GenBank/DDBJ databases">
        <authorList>
            <person name="Peterson S.W."/>
        </authorList>
    </citation>
    <scope>NUCLEOTIDE SEQUENCE [LARGE SCALE GENOMIC DNA]</scope>
    <source>
        <strain evidence="2 3">CIP104813</strain>
    </source>
</reference>
<evidence type="ECO:0000313" key="3">
    <source>
        <dbReference type="Proteomes" id="UP000195981"/>
    </source>
</evidence>
<dbReference type="PROSITE" id="PS01284">
    <property type="entry name" value="TNASE_2"/>
    <property type="match status" value="1"/>
</dbReference>
<dbReference type="AlphaFoldDB" id="A0A1X6X5C6"/>
<dbReference type="InterPro" id="IPR035437">
    <property type="entry name" value="SNase_OB-fold_sf"/>
</dbReference>
<name>A0A1X6X5C6_9MICO</name>
<evidence type="ECO:0000313" key="2">
    <source>
        <dbReference type="EMBL" id="SLM93328.1"/>
    </source>
</evidence>
<dbReference type="Pfam" id="PF00565">
    <property type="entry name" value="SNase"/>
    <property type="match status" value="1"/>
</dbReference>
<dbReference type="SMART" id="SM00318">
    <property type="entry name" value="SNc"/>
    <property type="match status" value="1"/>
</dbReference>
<dbReference type="Gene3D" id="2.40.50.90">
    <property type="match status" value="1"/>
</dbReference>
<protein>
    <submittedName>
        <fullName evidence="2">Staphylococcus nuclease (SNase) domain</fullName>
    </submittedName>
</protein>
<dbReference type="EMBL" id="FWFG01000083">
    <property type="protein sequence ID" value="SLM93328.1"/>
    <property type="molecule type" value="Genomic_DNA"/>
</dbReference>
<dbReference type="GO" id="GO:0003676">
    <property type="term" value="F:nucleic acid binding"/>
    <property type="evidence" value="ECO:0007669"/>
    <property type="project" value="InterPro"/>
</dbReference>
<organism evidence="2 3">
    <name type="scientific">Brachybacterium nesterenkovii</name>
    <dbReference type="NCBI Taxonomy" id="47847"/>
    <lineage>
        <taxon>Bacteria</taxon>
        <taxon>Bacillati</taxon>
        <taxon>Actinomycetota</taxon>
        <taxon>Actinomycetes</taxon>
        <taxon>Micrococcales</taxon>
        <taxon>Dermabacteraceae</taxon>
        <taxon>Brachybacterium</taxon>
    </lineage>
</organism>
<keyword evidence="3" id="KW-1185">Reference proteome</keyword>